<feature type="signal peptide" evidence="1">
    <location>
        <begin position="1"/>
        <end position="29"/>
    </location>
</feature>
<dbReference type="EMBL" id="VAWE01000001">
    <property type="protein sequence ID" value="TLQ41961.1"/>
    <property type="molecule type" value="Genomic_DNA"/>
</dbReference>
<proteinExistence type="predicted"/>
<evidence type="ECO:0000256" key="1">
    <source>
        <dbReference type="SAM" id="SignalP"/>
    </source>
</evidence>
<feature type="chain" id="PRO_5024435165" description="Peptidoglycan-binding protein" evidence="1">
    <location>
        <begin position="30"/>
        <end position="165"/>
    </location>
</feature>
<name>A0A5R9DWE4_9ACTN</name>
<organism evidence="2 3">
    <name type="scientific">Streptomyces marianii</name>
    <dbReference type="NCBI Taxonomy" id="1817406"/>
    <lineage>
        <taxon>Bacteria</taxon>
        <taxon>Bacillati</taxon>
        <taxon>Actinomycetota</taxon>
        <taxon>Actinomycetes</taxon>
        <taxon>Kitasatosporales</taxon>
        <taxon>Streptomycetaceae</taxon>
        <taxon>Streptomyces</taxon>
    </lineage>
</organism>
<gene>
    <name evidence="2" type="ORF">FEF34_00525</name>
</gene>
<reference evidence="2 3" key="1">
    <citation type="submission" date="2019-05" db="EMBL/GenBank/DDBJ databases">
        <title>Streptomyces marianii sp. nov., a novel marine actinomycete from southern coast of India.</title>
        <authorList>
            <person name="Iniyan A.M."/>
            <person name="Wink J."/>
            <person name="Ramprasad E."/>
            <person name="Ramana C.V."/>
            <person name="Bunk B."/>
            <person name="Sproer C."/>
            <person name="Joseph F.-J.R.S."/>
            <person name="Vincent S.G.P."/>
        </authorList>
    </citation>
    <scope>NUCLEOTIDE SEQUENCE [LARGE SCALE GENOMIC DNA]</scope>
    <source>
        <strain evidence="2 3">ICN19</strain>
    </source>
</reference>
<sequence>MMKKRSVAAVLGSLAVLGAVLSAGGTASAATAAPAKYDHATAAALLKAAGIAWTSSGNCSDRDTTTCTSFEQINKTTVNGIIGFKNLSKCGITITGGTEKGHASGTYSHWNGYKVDIRPTTCVDDWIKKNMEYDGKRSDGAPMYKSVAGNVYAKESSHWDILYVV</sequence>
<dbReference type="OrthoDB" id="3533852at2"/>
<keyword evidence="1" id="KW-0732">Signal</keyword>
<dbReference type="RefSeq" id="WP_138051373.1">
    <property type="nucleotide sequence ID" value="NZ_VAWE01000001.1"/>
</dbReference>
<accession>A0A5R9DWE4</accession>
<evidence type="ECO:0000313" key="3">
    <source>
        <dbReference type="Proteomes" id="UP000305921"/>
    </source>
</evidence>
<dbReference type="AlphaFoldDB" id="A0A5R9DWE4"/>
<dbReference type="Proteomes" id="UP000305921">
    <property type="component" value="Unassembled WGS sequence"/>
</dbReference>
<keyword evidence="3" id="KW-1185">Reference proteome</keyword>
<evidence type="ECO:0000313" key="2">
    <source>
        <dbReference type="EMBL" id="TLQ41961.1"/>
    </source>
</evidence>
<protein>
    <recommendedName>
        <fullName evidence="4">Peptidoglycan-binding protein</fullName>
    </recommendedName>
</protein>
<evidence type="ECO:0008006" key="4">
    <source>
        <dbReference type="Google" id="ProtNLM"/>
    </source>
</evidence>
<comment type="caution">
    <text evidence="2">The sequence shown here is derived from an EMBL/GenBank/DDBJ whole genome shotgun (WGS) entry which is preliminary data.</text>
</comment>